<accession>A0A812JGN2</accession>
<feature type="compositionally biased region" description="Basic residues" evidence="2">
    <location>
        <begin position="553"/>
        <end position="564"/>
    </location>
</feature>
<dbReference type="EC" id="2.1.1.225" evidence="1"/>
<proteinExistence type="inferred from homology"/>
<dbReference type="EMBL" id="CAJNJA010006193">
    <property type="protein sequence ID" value="CAE7207085.1"/>
    <property type="molecule type" value="Genomic_DNA"/>
</dbReference>
<keyword evidence="5" id="KW-1185">Reference proteome</keyword>
<name>A0A812JGN2_9DINO</name>
<evidence type="ECO:0000256" key="2">
    <source>
        <dbReference type="SAM" id="MobiDB-lite"/>
    </source>
</evidence>
<comment type="function">
    <text evidence="1">tRNA methylase which 2'-O-methylates cytidine(4) in tRNA(Pro) and tRNA(Gly)(GCC), and adenosine(4) in tRNA(His).</text>
</comment>
<dbReference type="GO" id="GO:0030488">
    <property type="term" value="P:tRNA methylation"/>
    <property type="evidence" value="ECO:0007669"/>
    <property type="project" value="InterPro"/>
</dbReference>
<keyword evidence="1" id="KW-0949">S-adenosyl-L-methionine</keyword>
<keyword evidence="1" id="KW-0863">Zinc-finger</keyword>
<dbReference type="AlphaFoldDB" id="A0A812JGN2"/>
<dbReference type="Proteomes" id="UP000601435">
    <property type="component" value="Unassembled WGS sequence"/>
</dbReference>
<comment type="caution">
    <text evidence="4">The sequence shown here is derived from an EMBL/GenBank/DDBJ whole genome shotgun (WGS) entry which is preliminary data.</text>
</comment>
<dbReference type="GO" id="GO:0008270">
    <property type="term" value="F:zinc ion binding"/>
    <property type="evidence" value="ECO:0007669"/>
    <property type="project" value="UniProtKB-KW"/>
</dbReference>
<comment type="catalytic activity">
    <reaction evidence="1">
        <text>cytidine(4) in tRNA(Gly)(GCC) + S-adenosyl-L-methionine = 2'-O-methylcytidine(4) in tRNA(Gly)(GCC) + S-adenosyl-L-homocysteine + H(+)</text>
        <dbReference type="Rhea" id="RHEA:43192"/>
        <dbReference type="Rhea" id="RHEA-COMP:10399"/>
        <dbReference type="Rhea" id="RHEA-COMP:10400"/>
        <dbReference type="ChEBI" id="CHEBI:15378"/>
        <dbReference type="ChEBI" id="CHEBI:57856"/>
        <dbReference type="ChEBI" id="CHEBI:59789"/>
        <dbReference type="ChEBI" id="CHEBI:74495"/>
        <dbReference type="ChEBI" id="CHEBI:82748"/>
        <dbReference type="EC" id="2.1.1.225"/>
    </reaction>
</comment>
<feature type="region of interest" description="Disordered" evidence="2">
    <location>
        <begin position="725"/>
        <end position="744"/>
    </location>
</feature>
<feature type="region of interest" description="Disordered" evidence="2">
    <location>
        <begin position="487"/>
        <end position="583"/>
    </location>
</feature>
<organism evidence="4 5">
    <name type="scientific">Symbiodinium necroappetens</name>
    <dbReference type="NCBI Taxonomy" id="1628268"/>
    <lineage>
        <taxon>Eukaryota</taxon>
        <taxon>Sar</taxon>
        <taxon>Alveolata</taxon>
        <taxon>Dinophyceae</taxon>
        <taxon>Suessiales</taxon>
        <taxon>Symbiodiniaceae</taxon>
        <taxon>Symbiodinium</taxon>
    </lineage>
</organism>
<dbReference type="OrthoDB" id="258806at2759"/>
<gene>
    <name evidence="4" type="ORF">SNEC2469_LOCUS1847</name>
</gene>
<feature type="region of interest" description="Disordered" evidence="2">
    <location>
        <begin position="781"/>
        <end position="820"/>
    </location>
</feature>
<dbReference type="InterPro" id="IPR039044">
    <property type="entry name" value="Trm13"/>
</dbReference>
<dbReference type="GO" id="GO:0106050">
    <property type="term" value="F:tRNA 2'-O-methyltransferase activity"/>
    <property type="evidence" value="ECO:0007669"/>
    <property type="project" value="UniProtKB-UniRule"/>
</dbReference>
<reference evidence="4" key="1">
    <citation type="submission" date="2021-02" db="EMBL/GenBank/DDBJ databases">
        <authorList>
            <person name="Dougan E. K."/>
            <person name="Rhodes N."/>
            <person name="Thang M."/>
            <person name="Chan C."/>
        </authorList>
    </citation>
    <scope>NUCLEOTIDE SEQUENCE</scope>
</reference>
<evidence type="ECO:0000259" key="3">
    <source>
        <dbReference type="Pfam" id="PF05206"/>
    </source>
</evidence>
<dbReference type="InterPro" id="IPR007871">
    <property type="entry name" value="Methyltransferase_TRM13"/>
</dbReference>
<comment type="catalytic activity">
    <reaction evidence="1">
        <text>adenosine(4) in tRNA(His) + S-adenosyl-L-methionine = 2'-O-methyladenosine(4) in tRNA(His) + S-adenosyl-L-homocysteine + H(+)</text>
        <dbReference type="Rhea" id="RHEA:43196"/>
        <dbReference type="Rhea" id="RHEA-COMP:10401"/>
        <dbReference type="Rhea" id="RHEA-COMP:10402"/>
        <dbReference type="ChEBI" id="CHEBI:15378"/>
        <dbReference type="ChEBI" id="CHEBI:57856"/>
        <dbReference type="ChEBI" id="CHEBI:59789"/>
        <dbReference type="ChEBI" id="CHEBI:74411"/>
        <dbReference type="ChEBI" id="CHEBI:74477"/>
        <dbReference type="EC" id="2.1.1.225"/>
    </reaction>
</comment>
<protein>
    <recommendedName>
        <fullName evidence="1">tRNA:m(4)X modification enzyme TRM13</fullName>
        <ecNumber evidence="1">2.1.1.225</ecNumber>
    </recommendedName>
</protein>
<feature type="region of interest" description="Disordered" evidence="2">
    <location>
        <begin position="659"/>
        <end position="683"/>
    </location>
</feature>
<dbReference type="PANTHER" id="PTHR12998:SF0">
    <property type="entry name" value="TRNA:M(4)X MODIFICATION ENZYME TRM13 HOMOLOG"/>
    <property type="match status" value="1"/>
</dbReference>
<feature type="non-terminal residue" evidence="4">
    <location>
        <position position="970"/>
    </location>
</feature>
<comment type="catalytic activity">
    <reaction evidence="1">
        <text>cytidine(4) in tRNA(Pro) + S-adenosyl-L-methionine = 2'-O-methylcytidine(4) in tRNA(Pro) + S-adenosyl-L-homocysteine + H(+)</text>
        <dbReference type="Rhea" id="RHEA:32767"/>
        <dbReference type="Rhea" id="RHEA-COMP:10397"/>
        <dbReference type="Rhea" id="RHEA-COMP:10398"/>
        <dbReference type="ChEBI" id="CHEBI:15378"/>
        <dbReference type="ChEBI" id="CHEBI:57856"/>
        <dbReference type="ChEBI" id="CHEBI:59789"/>
        <dbReference type="ChEBI" id="CHEBI:74495"/>
        <dbReference type="ChEBI" id="CHEBI:82748"/>
        <dbReference type="EC" id="2.1.1.225"/>
    </reaction>
</comment>
<dbReference type="Pfam" id="PF05206">
    <property type="entry name" value="TRM13"/>
    <property type="match status" value="1"/>
</dbReference>
<keyword evidence="1" id="KW-0819">tRNA processing</keyword>
<dbReference type="PANTHER" id="PTHR12998">
    <property type="entry name" value="TRNA:M(4)X MODIFICATION ENZYME TRM13 HOMOLOG"/>
    <property type="match status" value="1"/>
</dbReference>
<keyword evidence="1" id="KW-0808">Transferase</keyword>
<feature type="compositionally biased region" description="Basic and acidic residues" evidence="2">
    <location>
        <begin position="797"/>
        <end position="820"/>
    </location>
</feature>
<evidence type="ECO:0000313" key="5">
    <source>
        <dbReference type="Proteomes" id="UP000601435"/>
    </source>
</evidence>
<keyword evidence="1" id="KW-0479">Metal-binding</keyword>
<keyword evidence="1" id="KW-0862">Zinc</keyword>
<sequence>ALPAALPGLGLNGDRPALGREGGYRVFAFEPEAEDAKASELPAAKKPKGRKHAPEAAEVEAMLEEAAAVLRTDCPYGALPEVFAPAEGLAILSAMIDRPPKYQEKYLGQEWSILTKVWALAGSPTGDEGKDIAVVDIGAGNGSLALLAALLLGGHAVLVDHTLPPEPLRVEGRLPASYQQRILRVTGDVGDLDAQEALEPVLAKHGLGRVVVIAKHLCGVGTDLALKLLRRWRRDGLTSEAHHAEVLGAVIATCCGHKIGAEDARVYREIHSEDPYLSRITGRSESSANGEEGARLEAFLGICTRCVAWRTTAGANANRITDRQVKAAELFEDALQEPRLNLLRSLFPAATEVAFVPAKQSPQNRCLLAGSREGLETALATASDSDTQEKVLWTCGRMDWFRPGSTMMEPDDRTRLGPCISGELIADCALTGATTLITSEPDSRHVQAFELVHESKKFNVDHSGICDRDTEITPAASVARALLLMPKGSFKGEGRGPRKRRRCKEPEPKPAEPPESTTRHIFQPYSRAAVESVITGPRPRRAPQARATLPPAPHHKPGQLRRRVQVPQPPKPPKPVELSATEEAKQPELQELAAKSVFGSVPSEASEPLTWPKPFQTALVSTMPEQLQVTHMQRRRAMASLGEKLAILLPDGRSESGTGSLLIVPPVSATRPPLQPERPEHREREILQTQDTQLESLRRQQGIKLIDAPIPAKVQSLSQKLSALLGPPAPQHCDSPERRPAAEPSQLLRQNAAEVVCKVDLLTDGVLEHLLGDAVSRLDALPEKRPQQHKTCYAPAEARRPQRDEQEEDRQLQDPRRESLGKLVQNAEDRLEMLEQELKVTYLHRQESTSARGAKQEVRHLPASFRGAPEEEEEGWRFASLPAARIRELERYRARFARHCLAAREAGIQSGPGARTATWVIWPFLADSIAMAAVEAAIEEVDAAMEGYVSGLMELEIGECEDDDVATAPV</sequence>
<evidence type="ECO:0000313" key="4">
    <source>
        <dbReference type="EMBL" id="CAE7207085.1"/>
    </source>
</evidence>
<feature type="domain" description="Methyltransferase TRM13" evidence="3">
    <location>
        <begin position="132"/>
        <end position="261"/>
    </location>
</feature>
<comment type="similarity">
    <text evidence="1">Belongs to the methyltransferase TRM13 family.</text>
</comment>
<evidence type="ECO:0000256" key="1">
    <source>
        <dbReference type="RuleBase" id="RU367103"/>
    </source>
</evidence>
<keyword evidence="1" id="KW-0489">Methyltransferase</keyword>